<dbReference type="Proteomes" id="UP000003860">
    <property type="component" value="Unassembled WGS sequence"/>
</dbReference>
<accession>F1TB43</accession>
<evidence type="ECO:0000313" key="2">
    <source>
        <dbReference type="Proteomes" id="UP000003860"/>
    </source>
</evidence>
<protein>
    <submittedName>
        <fullName evidence="1">Uncharacterized protein</fullName>
    </submittedName>
</protein>
<dbReference type="RefSeq" id="WP_004618290.1">
    <property type="nucleotide sequence ID" value="NZ_ACXX02000004.1"/>
</dbReference>
<keyword evidence="2" id="KW-1185">Reference proteome</keyword>
<dbReference type="OrthoDB" id="1739954at2"/>
<organism evidence="1 2">
    <name type="scientific">Ruminiclostridium papyrosolvens DSM 2782</name>
    <dbReference type="NCBI Taxonomy" id="588581"/>
    <lineage>
        <taxon>Bacteria</taxon>
        <taxon>Bacillati</taxon>
        <taxon>Bacillota</taxon>
        <taxon>Clostridia</taxon>
        <taxon>Eubacteriales</taxon>
        <taxon>Oscillospiraceae</taxon>
        <taxon>Ruminiclostridium</taxon>
    </lineage>
</organism>
<comment type="caution">
    <text evidence="1">The sequence shown here is derived from an EMBL/GenBank/DDBJ whole genome shotgun (WGS) entry which is preliminary data.</text>
</comment>
<sequence length="66" mass="8031">MSSGDNIKVRLEKFKSYMYNEIQYLISKNTEAPQTKDFVDTQKYKPTKHQRAHKIERNFKKRCYAR</sequence>
<dbReference type="EMBL" id="ACXX02000004">
    <property type="protein sequence ID" value="EGD48247.1"/>
    <property type="molecule type" value="Genomic_DNA"/>
</dbReference>
<proteinExistence type="predicted"/>
<name>F1TB43_9FIRM</name>
<evidence type="ECO:0000313" key="1">
    <source>
        <dbReference type="EMBL" id="EGD48247.1"/>
    </source>
</evidence>
<reference evidence="1" key="2">
    <citation type="submission" date="2011-01" db="EMBL/GenBank/DDBJ databases">
        <title>The Non-contiguous Finished genome of Clostridium papyrosolvens.</title>
        <authorList>
            <person name="Lucas S."/>
            <person name="Copeland A."/>
            <person name="Lapidus A."/>
            <person name="Cheng J.-F."/>
            <person name="Goodwin L."/>
            <person name="Pitluck S."/>
            <person name="Misra M."/>
            <person name="Chertkov O."/>
            <person name="Detter J.C."/>
            <person name="Han C."/>
            <person name="Tapia R."/>
            <person name="Land M."/>
            <person name="Hauser L."/>
            <person name="Kyrpides N."/>
            <person name="Ivanova N."/>
            <person name="Pagani I."/>
            <person name="Mouttaki H."/>
            <person name="He Z."/>
            <person name="Zhou J."/>
            <person name="Hemme C.L."/>
            <person name="Woyke T."/>
        </authorList>
    </citation>
    <scope>NUCLEOTIDE SEQUENCE [LARGE SCALE GENOMIC DNA]</scope>
    <source>
        <strain evidence="1">DSM 2782</strain>
    </source>
</reference>
<dbReference type="eggNOG" id="ENOG502ZPZE">
    <property type="taxonomic scope" value="Bacteria"/>
</dbReference>
<reference evidence="1" key="1">
    <citation type="submission" date="2009-07" db="EMBL/GenBank/DDBJ databases">
        <authorList>
            <consortium name="US DOE Joint Genome Institute (JGI-PGF)"/>
            <person name="Lucas S."/>
            <person name="Copeland A."/>
            <person name="Lapidus A."/>
            <person name="Glavina del Rio T."/>
            <person name="Tice H."/>
            <person name="Bruce D."/>
            <person name="Goodwin L."/>
            <person name="Pitluck S."/>
            <person name="Larimer F."/>
            <person name="Land M.L."/>
            <person name="Mouttaki H."/>
            <person name="He Z."/>
            <person name="Zhou J."/>
            <person name="Hemme C.L."/>
        </authorList>
    </citation>
    <scope>NUCLEOTIDE SEQUENCE</scope>
    <source>
        <strain evidence="1">DSM 2782</strain>
    </source>
</reference>
<dbReference type="STRING" id="588581.Cpap_2397"/>
<dbReference type="AlphaFoldDB" id="F1TB43"/>
<gene>
    <name evidence="1" type="ORF">Cpap_2397</name>
</gene>